<dbReference type="GO" id="GO:0006203">
    <property type="term" value="P:dGTP catabolic process"/>
    <property type="evidence" value="ECO:0007669"/>
    <property type="project" value="TreeGrafter"/>
</dbReference>
<dbReference type="GO" id="GO:0008832">
    <property type="term" value="F:dGTPase activity"/>
    <property type="evidence" value="ECO:0007669"/>
    <property type="project" value="TreeGrafter"/>
</dbReference>
<dbReference type="Gene3D" id="1.10.3210.10">
    <property type="entry name" value="Hypothetical protein af1432"/>
    <property type="match status" value="1"/>
</dbReference>
<feature type="domain" description="HD/PDEase" evidence="1">
    <location>
        <begin position="58"/>
        <end position="230"/>
    </location>
</feature>
<evidence type="ECO:0000313" key="2">
    <source>
        <dbReference type="EMBL" id="AYV75863.1"/>
    </source>
</evidence>
<dbReference type="PANTHER" id="PTHR11373:SF4">
    <property type="entry name" value="DEOXYNUCLEOSIDE TRIPHOSPHATE TRIPHOSPHOHYDROLASE SAMHD1"/>
    <property type="match status" value="1"/>
</dbReference>
<keyword evidence="2" id="KW-0378">Hydrolase</keyword>
<gene>
    <name evidence="2" type="ORF">Terrestrivirus3_132</name>
</gene>
<dbReference type="CDD" id="cd00077">
    <property type="entry name" value="HDc"/>
    <property type="match status" value="1"/>
</dbReference>
<dbReference type="EMBL" id="MK071981">
    <property type="protein sequence ID" value="AYV75863.1"/>
    <property type="molecule type" value="Genomic_DNA"/>
</dbReference>
<protein>
    <submittedName>
        <fullName evidence="2">HD phosphohydrolase</fullName>
    </submittedName>
</protein>
<dbReference type="InterPro" id="IPR050135">
    <property type="entry name" value="dGTPase-like"/>
</dbReference>
<dbReference type="Gene3D" id="3.30.70.2760">
    <property type="match status" value="1"/>
</dbReference>
<evidence type="ECO:0000259" key="1">
    <source>
        <dbReference type="SMART" id="SM00471"/>
    </source>
</evidence>
<dbReference type="SUPFAM" id="SSF109604">
    <property type="entry name" value="HD-domain/PDEase-like"/>
    <property type="match status" value="1"/>
</dbReference>
<accession>A0A3G4ZQH3</accession>
<name>A0A3G4ZQH3_9VIRU</name>
<dbReference type="PANTHER" id="PTHR11373">
    <property type="entry name" value="DEOXYNUCLEOSIDE TRIPHOSPHATE TRIPHOSPHOHYDROLASE"/>
    <property type="match status" value="1"/>
</dbReference>
<organism evidence="2">
    <name type="scientific">Terrestrivirus sp</name>
    <dbReference type="NCBI Taxonomy" id="2487775"/>
    <lineage>
        <taxon>Viruses</taxon>
        <taxon>Varidnaviria</taxon>
        <taxon>Bamfordvirae</taxon>
        <taxon>Nucleocytoviricota</taxon>
        <taxon>Megaviricetes</taxon>
        <taxon>Imitervirales</taxon>
        <taxon>Mimiviridae</taxon>
        <taxon>Klosneuvirinae</taxon>
    </lineage>
</organism>
<proteinExistence type="predicted"/>
<sequence length="602" mass="70552">MTNIANKTVIQGYKQIHDSIHGYISISDIMVMVIDTKPFQRLRELKQLGSCYWVYPPAVHTRFEHSIGTYYYADRILICIIKNTNPVDIEQYLASIPELKQYYDKKYGGKIHVLDDYIMELIKIAAGCHDLGHGPFSHVFDDFFLPYIKKELEPCDHHEYRSGMLLEMIIKGHKKLSKIISDDEIQFMKNLINPSKEHVGFLYEIVSNCKNGLDVDKYDYIRRDSYVTGLQTNFNCDRLVDHIRIIDNSICYQEQSIGDIIELYNTRYKLHKTVYGHKAVIAAQYMLIEIFKYLDKIIGLSDSVKDMNKFCMMTDEYILTCHRTLLGPHCNLPKNMLHSLTRAVNIINKLDNHQLYPHVDTFVSDHKIDINRKQFKTGTNSDILIYRNIIGYVSGNKQNPLDNIYVFKTKNLNNSNEKIKSRKIDINEYSLLTTKNYQEHLTMLFYKQKNKKTIVALREEFREFIKTGTITEKEKTEKTEKTEKGTKIPQIFKKIDHVNLNDTNLIVSDKRKRKNMSIFDDLDEQFNQLTPTSESIIDVIDIIDDANRVIGQLEYTASEEQLEHTEQYKFTAQNDQNYQSDQNKYDIQEIINNFNDSETDDK</sequence>
<reference evidence="2" key="1">
    <citation type="submission" date="2018-10" db="EMBL/GenBank/DDBJ databases">
        <title>Hidden diversity of soil giant viruses.</title>
        <authorList>
            <person name="Schulz F."/>
            <person name="Alteio L."/>
            <person name="Goudeau D."/>
            <person name="Ryan E.M."/>
            <person name="Malmstrom R.R."/>
            <person name="Blanchard J."/>
            <person name="Woyke T."/>
        </authorList>
    </citation>
    <scope>NUCLEOTIDE SEQUENCE</scope>
    <source>
        <strain evidence="2">TEV1</strain>
    </source>
</reference>
<dbReference type="InterPro" id="IPR003607">
    <property type="entry name" value="HD/PDEase_dom"/>
</dbReference>
<dbReference type="SMART" id="SM00471">
    <property type="entry name" value="HDc"/>
    <property type="match status" value="1"/>
</dbReference>